<accession>A0A9X6NDZ5</accession>
<evidence type="ECO:0000313" key="4">
    <source>
        <dbReference type="EMBL" id="OWA52407.1"/>
    </source>
</evidence>
<feature type="transmembrane region" description="Helical" evidence="2">
    <location>
        <begin position="122"/>
        <end position="151"/>
    </location>
</feature>
<comment type="caution">
    <text evidence="4">The sequence shown here is derived from an EMBL/GenBank/DDBJ whole genome shotgun (WGS) entry which is preliminary data.</text>
</comment>
<dbReference type="SUPFAM" id="SSF46565">
    <property type="entry name" value="Chaperone J-domain"/>
    <property type="match status" value="1"/>
</dbReference>
<reference evidence="5" key="1">
    <citation type="submission" date="2017-01" db="EMBL/GenBank/DDBJ databases">
        <title>Comparative genomics of anhydrobiosis in the tardigrade Hypsibius dujardini.</title>
        <authorList>
            <person name="Yoshida Y."/>
            <person name="Koutsovoulos G."/>
            <person name="Laetsch D."/>
            <person name="Stevens L."/>
            <person name="Kumar S."/>
            <person name="Horikawa D."/>
            <person name="Ishino K."/>
            <person name="Komine S."/>
            <person name="Tomita M."/>
            <person name="Blaxter M."/>
            <person name="Arakawa K."/>
        </authorList>
    </citation>
    <scope>NUCLEOTIDE SEQUENCE [LARGE SCALE GENOMIC DNA]</scope>
    <source>
        <strain evidence="5">Z151</strain>
    </source>
</reference>
<evidence type="ECO:0000256" key="1">
    <source>
        <dbReference type="SAM" id="MobiDB-lite"/>
    </source>
</evidence>
<keyword evidence="2" id="KW-0812">Transmembrane</keyword>
<evidence type="ECO:0000259" key="3">
    <source>
        <dbReference type="SMART" id="SM00271"/>
    </source>
</evidence>
<organism evidence="4 5">
    <name type="scientific">Hypsibius exemplaris</name>
    <name type="common">Freshwater tardigrade</name>
    <dbReference type="NCBI Taxonomy" id="2072580"/>
    <lineage>
        <taxon>Eukaryota</taxon>
        <taxon>Metazoa</taxon>
        <taxon>Ecdysozoa</taxon>
        <taxon>Tardigrada</taxon>
        <taxon>Eutardigrada</taxon>
        <taxon>Parachela</taxon>
        <taxon>Hypsibioidea</taxon>
        <taxon>Hypsibiidae</taxon>
        <taxon>Hypsibius</taxon>
    </lineage>
</organism>
<name>A0A9X6NDZ5_HYPEX</name>
<evidence type="ECO:0000313" key="5">
    <source>
        <dbReference type="Proteomes" id="UP000192578"/>
    </source>
</evidence>
<dbReference type="SMART" id="SM00271">
    <property type="entry name" value="DnaJ"/>
    <property type="match status" value="1"/>
</dbReference>
<feature type="region of interest" description="Disordered" evidence="1">
    <location>
        <begin position="156"/>
        <end position="183"/>
    </location>
</feature>
<evidence type="ECO:0000256" key="2">
    <source>
        <dbReference type="SAM" id="Phobius"/>
    </source>
</evidence>
<protein>
    <recommendedName>
        <fullName evidence="3">J domain-containing protein</fullName>
    </recommendedName>
</protein>
<feature type="region of interest" description="Disordered" evidence="1">
    <location>
        <begin position="71"/>
        <end position="115"/>
    </location>
</feature>
<keyword evidence="2" id="KW-0472">Membrane</keyword>
<dbReference type="Gene3D" id="1.10.287.110">
    <property type="entry name" value="DnaJ domain"/>
    <property type="match status" value="1"/>
</dbReference>
<proteinExistence type="predicted"/>
<keyword evidence="5" id="KW-1185">Reference proteome</keyword>
<dbReference type="EMBL" id="MTYJ01000267">
    <property type="protein sequence ID" value="OWA52407.1"/>
    <property type="molecule type" value="Genomic_DNA"/>
</dbReference>
<feature type="region of interest" description="Disordered" evidence="1">
    <location>
        <begin position="283"/>
        <end position="304"/>
    </location>
</feature>
<dbReference type="InterPro" id="IPR036869">
    <property type="entry name" value="J_dom_sf"/>
</dbReference>
<dbReference type="Proteomes" id="UP000192578">
    <property type="component" value="Unassembled WGS sequence"/>
</dbReference>
<feature type="domain" description="J" evidence="3">
    <location>
        <begin position="6"/>
        <end position="131"/>
    </location>
</feature>
<dbReference type="CDD" id="cd06257">
    <property type="entry name" value="DnaJ"/>
    <property type="match status" value="1"/>
</dbReference>
<dbReference type="AlphaFoldDB" id="A0A9X6NDZ5"/>
<dbReference type="InterPro" id="IPR001623">
    <property type="entry name" value="DnaJ_domain"/>
</dbReference>
<keyword evidence="2" id="KW-1133">Transmembrane helix</keyword>
<sequence length="304" mass="35129">MSGYRHGAFILLDLPETSSRNDVNHRFREMQLKYHPDKQSGQSEAQKRDNLELSKAINTARDQCLEFITQREADHSRQRSTAFQPSRPTPPTPHFEEEDRGNNNDNEPPIERSNRPNFDRSLILVLSSPIIIVLIYTLLLYSLFALSGLLLEPQPNSMPSSHQNHQPDHDTRQTTQANDPRDRKLYKYTERTVIVTETNSDTAQLRITTASYLFVDQVKGWKKVDTKITQGDRVVFRTVNRTKEIYVPSTFHFELIEEVTTTHLEHSYNIAWTMIRTTIARPGESTRTTESVYRDGKLQTSKAV</sequence>
<gene>
    <name evidence="4" type="ORF">BV898_16864</name>
</gene>